<evidence type="ECO:0000313" key="3">
    <source>
        <dbReference type="Proteomes" id="UP000693970"/>
    </source>
</evidence>
<evidence type="ECO:0000313" key="2">
    <source>
        <dbReference type="EMBL" id="KAG7369481.1"/>
    </source>
</evidence>
<gene>
    <name evidence="2" type="ORF">IV203_027227</name>
</gene>
<dbReference type="AlphaFoldDB" id="A0A9K3LZI8"/>
<keyword evidence="3" id="KW-1185">Reference proteome</keyword>
<proteinExistence type="predicted"/>
<accession>A0A9K3LZI8</accession>
<comment type="caution">
    <text evidence="2">The sequence shown here is derived from an EMBL/GenBank/DDBJ whole genome shotgun (WGS) entry which is preliminary data.</text>
</comment>
<dbReference type="InterPro" id="IPR049227">
    <property type="entry name" value="DUF6824"/>
</dbReference>
<reference evidence="2" key="2">
    <citation type="submission" date="2021-04" db="EMBL/GenBank/DDBJ databases">
        <authorList>
            <person name="Podell S."/>
        </authorList>
    </citation>
    <scope>NUCLEOTIDE SEQUENCE</scope>
    <source>
        <strain evidence="2">Hildebrandi</strain>
    </source>
</reference>
<evidence type="ECO:0000259" key="1">
    <source>
        <dbReference type="Pfam" id="PF20710"/>
    </source>
</evidence>
<dbReference type="Proteomes" id="UP000693970">
    <property type="component" value="Unassembled WGS sequence"/>
</dbReference>
<protein>
    <recommendedName>
        <fullName evidence="1">DUF6824 domain-containing protein</fullName>
    </recommendedName>
</protein>
<name>A0A9K3LZI8_9STRA</name>
<sequence length="336" mass="36144">MILKEGLSPEDVLLGRGTGSNDHDGNVRFRAIVKQVLRQSSAPSAINCTLNPSNKAACTKSSMAATVLSIVHERGGQFVRKASKAEIVAYFGPKANAVVTTSADEKMVSSFNWYVVVPRQVALEKAKQSFRHQKRVLHSEQERSAKVSKELAVASRTALIRSSSVVNNAGSLVWNDGCRATLDASSVLQMVPMQAEEEKEQQFHSKLLSQHLMKHTGRHLVSRLGNPVLPPTATGTNDSLAISRTLFTGNTASSSPSTSSPSTPTVLGLSAPVPNVSIPVWSTEASDSSLQNFASTLSTNTLLRALKQQQQQERQSQERQVALFILMAAAAAEAVK</sequence>
<organism evidence="2 3">
    <name type="scientific">Nitzschia inconspicua</name>
    <dbReference type="NCBI Taxonomy" id="303405"/>
    <lineage>
        <taxon>Eukaryota</taxon>
        <taxon>Sar</taxon>
        <taxon>Stramenopiles</taxon>
        <taxon>Ochrophyta</taxon>
        <taxon>Bacillariophyta</taxon>
        <taxon>Bacillariophyceae</taxon>
        <taxon>Bacillariophycidae</taxon>
        <taxon>Bacillariales</taxon>
        <taxon>Bacillariaceae</taxon>
        <taxon>Nitzschia</taxon>
    </lineage>
</organism>
<dbReference type="EMBL" id="JAGRRH010000005">
    <property type="protein sequence ID" value="KAG7369481.1"/>
    <property type="molecule type" value="Genomic_DNA"/>
</dbReference>
<reference evidence="2" key="1">
    <citation type="journal article" date="2021" name="Sci. Rep.">
        <title>Diploid genomic architecture of Nitzschia inconspicua, an elite biomass production diatom.</title>
        <authorList>
            <person name="Oliver A."/>
            <person name="Podell S."/>
            <person name="Pinowska A."/>
            <person name="Traller J.C."/>
            <person name="Smith S.R."/>
            <person name="McClure R."/>
            <person name="Beliaev A."/>
            <person name="Bohutskyi P."/>
            <person name="Hill E.A."/>
            <person name="Rabines A."/>
            <person name="Zheng H."/>
            <person name="Allen L.Z."/>
            <person name="Kuo A."/>
            <person name="Grigoriev I.V."/>
            <person name="Allen A.E."/>
            <person name="Hazlebeck D."/>
            <person name="Allen E.E."/>
        </authorList>
    </citation>
    <scope>NUCLEOTIDE SEQUENCE</scope>
    <source>
        <strain evidence="2">Hildebrandi</strain>
    </source>
</reference>
<dbReference type="Pfam" id="PF20710">
    <property type="entry name" value="DUF6824"/>
    <property type="match status" value="1"/>
</dbReference>
<feature type="domain" description="DUF6824" evidence="1">
    <location>
        <begin position="11"/>
        <end position="131"/>
    </location>
</feature>